<protein>
    <recommendedName>
        <fullName evidence="7">Subtilisin inhibitor domain-containing protein</fullName>
    </recommendedName>
</protein>
<evidence type="ECO:0000256" key="5">
    <source>
        <dbReference type="ARBA" id="ARBA00022900"/>
    </source>
</evidence>
<dbReference type="Pfam" id="PF00720">
    <property type="entry name" value="SSI"/>
    <property type="match status" value="1"/>
</dbReference>
<dbReference type="Gene3D" id="3.30.350.10">
    <property type="entry name" value="Subtilisin inhibitor-like"/>
    <property type="match status" value="1"/>
</dbReference>
<dbReference type="EMBL" id="BMRG01000024">
    <property type="protein sequence ID" value="GGP83522.1"/>
    <property type="molecule type" value="Genomic_DNA"/>
</dbReference>
<keyword evidence="6" id="KW-1015">Disulfide bond</keyword>
<evidence type="ECO:0000259" key="7">
    <source>
        <dbReference type="Pfam" id="PF00720"/>
    </source>
</evidence>
<comment type="subcellular location">
    <subcellularLocation>
        <location evidence="1">Secreted</location>
    </subcellularLocation>
</comment>
<name>A0A918AW42_9PSEU</name>
<dbReference type="AlphaFoldDB" id="A0A918AW42"/>
<keyword evidence="9" id="KW-1185">Reference proteome</keyword>
<dbReference type="GO" id="GO:0005576">
    <property type="term" value="C:extracellular region"/>
    <property type="evidence" value="ECO:0007669"/>
    <property type="project" value="UniProtKB-SubCell"/>
</dbReference>
<feature type="domain" description="Subtilisin inhibitor" evidence="7">
    <location>
        <begin position="27"/>
        <end position="97"/>
    </location>
</feature>
<dbReference type="Proteomes" id="UP000639606">
    <property type="component" value="Unassembled WGS sequence"/>
</dbReference>
<dbReference type="SUPFAM" id="SSF55399">
    <property type="entry name" value="Subtilisin inhibitor"/>
    <property type="match status" value="1"/>
</dbReference>
<gene>
    <name evidence="8" type="ORF">GCM10010185_66890</name>
</gene>
<dbReference type="InterPro" id="IPR036819">
    <property type="entry name" value="Subtilisin_inhibitor-like_sf"/>
</dbReference>
<evidence type="ECO:0000256" key="6">
    <source>
        <dbReference type="ARBA" id="ARBA00023157"/>
    </source>
</evidence>
<dbReference type="InterPro" id="IPR023549">
    <property type="entry name" value="Subtilisin_inhibitor"/>
</dbReference>
<keyword evidence="4" id="KW-0646">Protease inhibitor</keyword>
<evidence type="ECO:0000313" key="8">
    <source>
        <dbReference type="EMBL" id="GGP83522.1"/>
    </source>
</evidence>
<dbReference type="GO" id="GO:0004867">
    <property type="term" value="F:serine-type endopeptidase inhibitor activity"/>
    <property type="evidence" value="ECO:0007669"/>
    <property type="project" value="UniProtKB-KW"/>
</dbReference>
<organism evidence="8 9">
    <name type="scientific">Saccharothrix coeruleofusca</name>
    <dbReference type="NCBI Taxonomy" id="33919"/>
    <lineage>
        <taxon>Bacteria</taxon>
        <taxon>Bacillati</taxon>
        <taxon>Actinomycetota</taxon>
        <taxon>Actinomycetes</taxon>
        <taxon>Pseudonocardiales</taxon>
        <taxon>Pseudonocardiaceae</taxon>
        <taxon>Saccharothrix</taxon>
    </lineage>
</organism>
<evidence type="ECO:0000256" key="4">
    <source>
        <dbReference type="ARBA" id="ARBA00022690"/>
    </source>
</evidence>
<comment type="similarity">
    <text evidence="2">Belongs to the protease inhibitor I16 (SSI) family.</text>
</comment>
<comment type="caution">
    <text evidence="8">The sequence shown here is derived from an EMBL/GenBank/DDBJ whole genome shotgun (WGS) entry which is preliminary data.</text>
</comment>
<evidence type="ECO:0000256" key="2">
    <source>
        <dbReference type="ARBA" id="ARBA00010472"/>
    </source>
</evidence>
<keyword evidence="3" id="KW-0964">Secreted</keyword>
<evidence type="ECO:0000256" key="1">
    <source>
        <dbReference type="ARBA" id="ARBA00004613"/>
    </source>
</evidence>
<reference evidence="8" key="2">
    <citation type="submission" date="2020-09" db="EMBL/GenBank/DDBJ databases">
        <authorList>
            <person name="Sun Q."/>
            <person name="Ohkuma M."/>
        </authorList>
    </citation>
    <scope>NUCLEOTIDE SEQUENCE</scope>
    <source>
        <strain evidence="8">JCM 3313</strain>
    </source>
</reference>
<evidence type="ECO:0000256" key="3">
    <source>
        <dbReference type="ARBA" id="ARBA00022525"/>
    </source>
</evidence>
<evidence type="ECO:0000313" key="9">
    <source>
        <dbReference type="Proteomes" id="UP000639606"/>
    </source>
</evidence>
<sequence>MAAAAAALISAVPVPQSSFVLSVQTDSIRTARLHCEPTGGDHANAAEACGALSEVDGRIEDLATETAVCTFQYAPVRVTATGTWRGRERTFTSEYANSCLLRASTGPVFAF</sequence>
<keyword evidence="5" id="KW-0722">Serine protease inhibitor</keyword>
<reference evidence="8" key="1">
    <citation type="journal article" date="2014" name="Int. J. Syst. Evol. Microbiol.">
        <title>Complete genome sequence of Corynebacterium casei LMG S-19264T (=DSM 44701T), isolated from a smear-ripened cheese.</title>
        <authorList>
            <consortium name="US DOE Joint Genome Institute (JGI-PGF)"/>
            <person name="Walter F."/>
            <person name="Albersmeier A."/>
            <person name="Kalinowski J."/>
            <person name="Ruckert C."/>
        </authorList>
    </citation>
    <scope>NUCLEOTIDE SEQUENCE</scope>
    <source>
        <strain evidence="8">JCM 3313</strain>
    </source>
</reference>
<accession>A0A918AW42</accession>
<proteinExistence type="inferred from homology"/>